<dbReference type="EMBL" id="GBXM01070533">
    <property type="protein sequence ID" value="JAH38044.1"/>
    <property type="molecule type" value="Transcribed_RNA"/>
</dbReference>
<sequence length="33" mass="3854">MQTYVQTDTLTHTHHSNPKCHTAYNIVLYSTFT</sequence>
<accession>A0A0E9S9G0</accession>
<name>A0A0E9S9G0_ANGAN</name>
<reference evidence="1" key="1">
    <citation type="submission" date="2014-11" db="EMBL/GenBank/DDBJ databases">
        <authorList>
            <person name="Amaro Gonzalez C."/>
        </authorList>
    </citation>
    <scope>NUCLEOTIDE SEQUENCE</scope>
</reference>
<evidence type="ECO:0000313" key="1">
    <source>
        <dbReference type="EMBL" id="JAH38044.1"/>
    </source>
</evidence>
<organism evidence="1">
    <name type="scientific">Anguilla anguilla</name>
    <name type="common">European freshwater eel</name>
    <name type="synonym">Muraena anguilla</name>
    <dbReference type="NCBI Taxonomy" id="7936"/>
    <lineage>
        <taxon>Eukaryota</taxon>
        <taxon>Metazoa</taxon>
        <taxon>Chordata</taxon>
        <taxon>Craniata</taxon>
        <taxon>Vertebrata</taxon>
        <taxon>Euteleostomi</taxon>
        <taxon>Actinopterygii</taxon>
        <taxon>Neopterygii</taxon>
        <taxon>Teleostei</taxon>
        <taxon>Anguilliformes</taxon>
        <taxon>Anguillidae</taxon>
        <taxon>Anguilla</taxon>
    </lineage>
</organism>
<dbReference type="AlphaFoldDB" id="A0A0E9S9G0"/>
<proteinExistence type="predicted"/>
<reference evidence="1" key="2">
    <citation type="journal article" date="2015" name="Fish Shellfish Immunol.">
        <title>Early steps in the European eel (Anguilla anguilla)-Vibrio vulnificus interaction in the gills: Role of the RtxA13 toxin.</title>
        <authorList>
            <person name="Callol A."/>
            <person name="Pajuelo D."/>
            <person name="Ebbesson L."/>
            <person name="Teles M."/>
            <person name="MacKenzie S."/>
            <person name="Amaro C."/>
        </authorList>
    </citation>
    <scope>NUCLEOTIDE SEQUENCE</scope>
</reference>
<protein>
    <submittedName>
        <fullName evidence="1">Uncharacterized protein</fullName>
    </submittedName>
</protein>